<sequence length="135" mass="14928">MVMVMVMMITPVDCLRRLCSWSGDTLVPRWVRLIITLIPSHSRQRPCTYSRTAGSNADFPGTLYVDYISAFLLLSNKRQYYQELSLTDTSNAITPSMTSIAYLKTNPLSIPFIQHDVIIVGSADSEVGGVLPVGA</sequence>
<comment type="caution">
    <text evidence="1">The sequence shown here is derived from an EMBL/GenBank/DDBJ whole genome shotgun (WGS) entry which is preliminary data.</text>
</comment>
<protein>
    <submittedName>
        <fullName evidence="1">Uncharacterized protein</fullName>
    </submittedName>
</protein>
<dbReference type="RefSeq" id="XP_013324716.1">
    <property type="nucleotide sequence ID" value="XM_013469262.1"/>
</dbReference>
<accession>A0A0F4YIP7</accession>
<keyword evidence="2" id="KW-1185">Reference proteome</keyword>
<proteinExistence type="predicted"/>
<dbReference type="GeneID" id="25320216"/>
<dbReference type="AlphaFoldDB" id="A0A0F4YIP7"/>
<organism evidence="1 2">
    <name type="scientific">Rasamsonia emersonii (strain ATCC 16479 / CBS 393.64 / IMI 116815)</name>
    <dbReference type="NCBI Taxonomy" id="1408163"/>
    <lineage>
        <taxon>Eukaryota</taxon>
        <taxon>Fungi</taxon>
        <taxon>Dikarya</taxon>
        <taxon>Ascomycota</taxon>
        <taxon>Pezizomycotina</taxon>
        <taxon>Eurotiomycetes</taxon>
        <taxon>Eurotiomycetidae</taxon>
        <taxon>Eurotiales</taxon>
        <taxon>Trichocomaceae</taxon>
        <taxon>Rasamsonia</taxon>
    </lineage>
</organism>
<name>A0A0F4YIP7_RASE3</name>
<dbReference type="EMBL" id="LASV01000497">
    <property type="protein sequence ID" value="KKA18104.1"/>
    <property type="molecule type" value="Genomic_DNA"/>
</dbReference>
<evidence type="ECO:0000313" key="1">
    <source>
        <dbReference type="EMBL" id="KKA18104.1"/>
    </source>
</evidence>
<evidence type="ECO:0000313" key="2">
    <source>
        <dbReference type="Proteomes" id="UP000053958"/>
    </source>
</evidence>
<dbReference type="Proteomes" id="UP000053958">
    <property type="component" value="Unassembled WGS sequence"/>
</dbReference>
<gene>
    <name evidence="1" type="ORF">T310_7951</name>
</gene>
<reference evidence="1 2" key="1">
    <citation type="submission" date="2015-04" db="EMBL/GenBank/DDBJ databases">
        <authorList>
            <person name="Heijne W.H."/>
            <person name="Fedorova N.D."/>
            <person name="Nierman W.C."/>
            <person name="Vollebregt A.W."/>
            <person name="Zhao Z."/>
            <person name="Wu L."/>
            <person name="Kumar M."/>
            <person name="Stam H."/>
            <person name="van den Berg M.A."/>
            <person name="Pel H.J."/>
        </authorList>
    </citation>
    <scope>NUCLEOTIDE SEQUENCE [LARGE SCALE GENOMIC DNA]</scope>
    <source>
        <strain evidence="1 2">CBS 393.64</strain>
    </source>
</reference>